<name>A0A9P1GHI8_9DINO</name>
<sequence length="1111" mass="121246">MCQISSSLPRLRITIDVAVDPDKSAAPNPAPSSQDSASWSEVPEVQPEPVPEASDIIPADIYQNLVNSLSSRVATAILPRKPHRCWVALSSRKLRSLRLASAGPEWEWLLLRVVDRDVAAIPVFKRKGGLLLAVPDGVFTADEIAAGAVGAEIPDLGPTTTLQVAVQGDVVDQTTSVLMFDAPSAIFQHIKVVGTNPRWPEGTIHVREGGELMRVDADNLCALAQEWVEGAAVRESDQYLTALEDEGRQAPDQPGASNQALDAVLTQLHNLASVVNGLQADMGEMRAQAPGTRAKAAPGALARPQDVLAPEELEEETGDIPDESANLDQMMKLALIKMMEKGSKKSKRSKVGLGLGDSSGSDEEDDPLRRLSGAKGTLLQERLRLSMVQHPADYVQTIEALAATALGLAAPSADTMERFVREELPIGNDRNLGYLVWLIVKTIGLMRNKQFDQAHLLLLLGLASVEQFKLDQNWQSAWRMTNLPLPPFQEWRVRDASLAQLRLDHAHSRLVHSTWAAAISARLKDEEVLVKRRGQPKLANPPYQPPAKGGKNKGKGTKAADAEEHQSCESAIDGSVGEAHECLLQSFGALDPDEHLKFGEILPRAVHGHFSGVCVDDKVSMQFVPKTSPDAPLRDTIACEMADSAYATAGLTYHPKKRVRRATVFQAWGAEIEGVEGLLGAKRSRMASLSCVTAMVAKSPLLTRHLLDTLLGCWAFVFQFRRPLFSIIQNLYHVSSPDGSAKAPFKIPLAVRQELQLLSILGSTALTSMRAPVSGTVFGTDASPDGAGLIGCKVGETVSAELFRRCETRGFHTRLLSPIEAHFHEKGCDGADAEASNDLLPDAHDPPVIHLEEQSSPTEPLLVPEALCGTVSSKDPSALYRSGFCVCAEGCLHRLKMPWMKTQIRRDPWGGGCCLGLQLFCLLVVVTPPLVAGPRPPAPRNRLDLLQGRVTAATASVRQTLFQEFVEWLQLQDPLLPEIREVARRSPIVVVEWLEEYGKHLYESNSSRRNYAETINVVQQLFPYLKPMMAGPWQLMTTWESLHPSQIHPPLPFPLLQAMVAVAVSWRWIRAALMLLLGFFGLLRPVEVCSLKVEDCIRSTVNGHLAIDAAA</sequence>
<accession>A0A9P1GHI8</accession>
<feature type="region of interest" description="Disordered" evidence="1">
    <location>
        <begin position="345"/>
        <end position="369"/>
    </location>
</feature>
<reference evidence="2" key="1">
    <citation type="submission" date="2022-10" db="EMBL/GenBank/DDBJ databases">
        <authorList>
            <person name="Chen Y."/>
            <person name="Dougan E. K."/>
            <person name="Chan C."/>
            <person name="Rhodes N."/>
            <person name="Thang M."/>
        </authorList>
    </citation>
    <scope>NUCLEOTIDE SEQUENCE</scope>
</reference>
<gene>
    <name evidence="2" type="ORF">C1SCF055_LOCUS38380</name>
</gene>
<dbReference type="Proteomes" id="UP001152797">
    <property type="component" value="Unassembled WGS sequence"/>
</dbReference>
<comment type="caution">
    <text evidence="2">The sequence shown here is derived from an EMBL/GenBank/DDBJ whole genome shotgun (WGS) entry which is preliminary data.</text>
</comment>
<keyword evidence="4" id="KW-1185">Reference proteome</keyword>
<reference evidence="3 4" key="2">
    <citation type="submission" date="2024-05" db="EMBL/GenBank/DDBJ databases">
        <authorList>
            <person name="Chen Y."/>
            <person name="Shah S."/>
            <person name="Dougan E. K."/>
            <person name="Thang M."/>
            <person name="Chan C."/>
        </authorList>
    </citation>
    <scope>NUCLEOTIDE SEQUENCE [LARGE SCALE GENOMIC DNA]</scope>
</reference>
<dbReference type="AlphaFoldDB" id="A0A9P1GHI8"/>
<dbReference type="EMBL" id="CAMXCT030005846">
    <property type="protein sequence ID" value="CAL4800720.1"/>
    <property type="molecule type" value="Genomic_DNA"/>
</dbReference>
<feature type="region of interest" description="Disordered" evidence="1">
    <location>
        <begin position="22"/>
        <end position="50"/>
    </location>
</feature>
<organism evidence="2">
    <name type="scientific">Cladocopium goreaui</name>
    <dbReference type="NCBI Taxonomy" id="2562237"/>
    <lineage>
        <taxon>Eukaryota</taxon>
        <taxon>Sar</taxon>
        <taxon>Alveolata</taxon>
        <taxon>Dinophyceae</taxon>
        <taxon>Suessiales</taxon>
        <taxon>Symbiodiniaceae</taxon>
        <taxon>Cladocopium</taxon>
    </lineage>
</organism>
<feature type="region of interest" description="Disordered" evidence="1">
    <location>
        <begin position="291"/>
        <end position="322"/>
    </location>
</feature>
<evidence type="ECO:0000313" key="4">
    <source>
        <dbReference type="Proteomes" id="UP001152797"/>
    </source>
</evidence>
<evidence type="ECO:0000313" key="2">
    <source>
        <dbReference type="EMBL" id="CAI4013408.1"/>
    </source>
</evidence>
<dbReference type="OrthoDB" id="425317at2759"/>
<feature type="region of interest" description="Disordered" evidence="1">
    <location>
        <begin position="534"/>
        <end position="566"/>
    </location>
</feature>
<evidence type="ECO:0000313" key="3">
    <source>
        <dbReference type="EMBL" id="CAL4800720.1"/>
    </source>
</evidence>
<dbReference type="EMBL" id="CAMXCT020005846">
    <property type="protein sequence ID" value="CAL1166783.1"/>
    <property type="molecule type" value="Genomic_DNA"/>
</dbReference>
<protein>
    <submittedName>
        <fullName evidence="3">Proline synthase co-transcribed bacterial-like protein</fullName>
    </submittedName>
</protein>
<feature type="compositionally biased region" description="Acidic residues" evidence="1">
    <location>
        <begin position="309"/>
        <end position="322"/>
    </location>
</feature>
<dbReference type="EMBL" id="CAMXCT010005846">
    <property type="protein sequence ID" value="CAI4013408.1"/>
    <property type="molecule type" value="Genomic_DNA"/>
</dbReference>
<evidence type="ECO:0000256" key="1">
    <source>
        <dbReference type="SAM" id="MobiDB-lite"/>
    </source>
</evidence>
<proteinExistence type="predicted"/>